<evidence type="ECO:0000313" key="1">
    <source>
        <dbReference type="Proteomes" id="UP000095286"/>
    </source>
</evidence>
<accession>A0AC35U1R7</accession>
<sequence>MAQPLKSILKKTTYDFTNDSIVNIKPELEEKVAVAPTVKKSQRGYLAITIESEQYIYVIAMEKEINTGTGDSPLGTIAILNSESDFRSDSQTNGVETPNYEALEQFLEHARSEFFFSTGSRIDLIPDSKISGSESAQSDEHCSGFNYSMFFKGLKKKSVIRKRVKEMDIRDILDNPIAAGYHKDCHLAHMFYMMFTLLVNLIMTVYVINFADEKTPNQEFSESFANYFHRIKNFDLEITYFNYYFFMLVLSWLVSFYSVFGLIFMIATKSSYFSYVRDYAQLMILIYQIMVIFLITNTFMYWINDIIIDNLNPSYLLFLVFGVIKADKMFTKIQCEMVAH</sequence>
<evidence type="ECO:0000313" key="2">
    <source>
        <dbReference type="WBParaSite" id="RSKR_0000688700.1"/>
    </source>
</evidence>
<protein>
    <submittedName>
        <fullName evidence="2">7TM_GPCR_Srx domain-containing protein</fullName>
    </submittedName>
</protein>
<dbReference type="Proteomes" id="UP000095286">
    <property type="component" value="Unplaced"/>
</dbReference>
<proteinExistence type="predicted"/>
<reference evidence="2" key="1">
    <citation type="submission" date="2016-11" db="UniProtKB">
        <authorList>
            <consortium name="WormBaseParasite"/>
        </authorList>
    </citation>
    <scope>IDENTIFICATION</scope>
    <source>
        <strain evidence="2">KR3021</strain>
    </source>
</reference>
<dbReference type="WBParaSite" id="RSKR_0000688700.1">
    <property type="protein sequence ID" value="RSKR_0000688700.1"/>
    <property type="gene ID" value="RSKR_0000688700"/>
</dbReference>
<name>A0AC35U1R7_9BILA</name>
<organism evidence="1 2">
    <name type="scientific">Rhabditophanes sp. KR3021</name>
    <dbReference type="NCBI Taxonomy" id="114890"/>
    <lineage>
        <taxon>Eukaryota</taxon>
        <taxon>Metazoa</taxon>
        <taxon>Ecdysozoa</taxon>
        <taxon>Nematoda</taxon>
        <taxon>Chromadorea</taxon>
        <taxon>Rhabditida</taxon>
        <taxon>Tylenchina</taxon>
        <taxon>Panagrolaimomorpha</taxon>
        <taxon>Strongyloidoidea</taxon>
        <taxon>Alloionematidae</taxon>
        <taxon>Rhabditophanes</taxon>
    </lineage>
</organism>